<protein>
    <submittedName>
        <fullName evidence="1">Unclassified</fullName>
    </submittedName>
</protein>
<reference evidence="1 2" key="1">
    <citation type="journal article" date="2012" name="BMC Genomics">
        <title>Comparative genomics of Brachyspira pilosicoli strains: genome rearrangements, reductions and correlation of genetic compliment with phenotypic diversity.</title>
        <authorList>
            <person name="Mappley L.J."/>
            <person name="Black M.L."/>
            <person name="Abuoun M."/>
            <person name="Darby A.C."/>
            <person name="Woodward M.J."/>
            <person name="Parkhill J."/>
            <person name="Turner A.K."/>
            <person name="Bellgard M.I."/>
            <person name="La T."/>
            <person name="Phillips N.D."/>
            <person name="La Ragione R.M."/>
            <person name="Hampson D.J."/>
        </authorList>
    </citation>
    <scope>NUCLEOTIDE SEQUENCE [LARGE SCALE GENOMIC DNA]</scope>
    <source>
        <strain evidence="1">WesB</strain>
    </source>
</reference>
<evidence type="ECO:0000313" key="2">
    <source>
        <dbReference type="Proteomes" id="UP000003759"/>
    </source>
</evidence>
<dbReference type="KEGG" id="bpw:WESB_2531"/>
<dbReference type="PROSITE" id="PS51257">
    <property type="entry name" value="PROKAR_LIPOPROTEIN"/>
    <property type="match status" value="1"/>
</dbReference>
<sequence>MKNIYLIITLFIILSCANNDITVPDKNIKNI</sequence>
<accession>K0JIE7</accession>
<dbReference type="AlphaFoldDB" id="K0JIE7"/>
<dbReference type="EMBL" id="HE793032">
    <property type="protein sequence ID" value="CCG57993.1"/>
    <property type="molecule type" value="Genomic_DNA"/>
</dbReference>
<dbReference type="Proteomes" id="UP000003759">
    <property type="component" value="Chromosome"/>
</dbReference>
<dbReference type="HOGENOM" id="CLU_3395427_0_0_12"/>
<organism evidence="1 2">
    <name type="scientific">Brachyspira pilosicoli WesB</name>
    <dbReference type="NCBI Taxonomy" id="1161918"/>
    <lineage>
        <taxon>Bacteria</taxon>
        <taxon>Pseudomonadati</taxon>
        <taxon>Spirochaetota</taxon>
        <taxon>Spirochaetia</taxon>
        <taxon>Brachyspirales</taxon>
        <taxon>Brachyspiraceae</taxon>
        <taxon>Brachyspira</taxon>
    </lineage>
</organism>
<proteinExistence type="predicted"/>
<evidence type="ECO:0000313" key="1">
    <source>
        <dbReference type="EMBL" id="CCG57993.1"/>
    </source>
</evidence>
<name>K0JIE7_BRAPL</name>
<gene>
    <name evidence="1" type="ORF">WESB_2531</name>
</gene>